<gene>
    <name evidence="1" type="ORF">A5CBH24_11900</name>
</gene>
<keyword evidence="2" id="KW-1185">Reference proteome</keyword>
<protein>
    <submittedName>
        <fullName evidence="1">Uncharacterized protein</fullName>
    </submittedName>
</protein>
<reference evidence="2" key="1">
    <citation type="submission" date="2019-06" db="EMBL/GenBank/DDBJ databases">
        <title>Alistipes onderdonkii subsp. vulgaris subsp. nov., Alistipes dispar sp. nov. and Alistipes communis sp. nov., isolated from human faeces, and creation of Alistipes onderdonkii subsp. onderdonkii subsp. nov.</title>
        <authorList>
            <person name="Sakamoto M."/>
            <person name="Ikeyama N."/>
            <person name="Ogata Y."/>
            <person name="Suda W."/>
            <person name="Iino T."/>
            <person name="Hattori M."/>
            <person name="Ohkuma M."/>
        </authorList>
    </citation>
    <scope>NUCLEOTIDE SEQUENCE [LARGE SCALE GENOMIC DNA]</scope>
    <source>
        <strain evidence="2">5CBH24</strain>
    </source>
</reference>
<dbReference type="AlphaFoldDB" id="A0A4Y1WST3"/>
<organism evidence="1 2">
    <name type="scientific">Alistipes communis</name>
    <dbReference type="NCBI Taxonomy" id="2585118"/>
    <lineage>
        <taxon>Bacteria</taxon>
        <taxon>Pseudomonadati</taxon>
        <taxon>Bacteroidota</taxon>
        <taxon>Bacteroidia</taxon>
        <taxon>Bacteroidales</taxon>
        <taxon>Rikenellaceae</taxon>
        <taxon>Alistipes</taxon>
    </lineage>
</organism>
<dbReference type="EMBL" id="AP019735">
    <property type="protein sequence ID" value="BBL03877.1"/>
    <property type="molecule type" value="Genomic_DNA"/>
</dbReference>
<dbReference type="KEGG" id="acou:A5CBH24_11900"/>
<proteinExistence type="predicted"/>
<evidence type="ECO:0000313" key="2">
    <source>
        <dbReference type="Proteomes" id="UP000318946"/>
    </source>
</evidence>
<accession>A0A4Y1WST3</accession>
<dbReference type="RefSeq" id="WP_141412505.1">
    <property type="nucleotide sequence ID" value="NZ_AP019735.1"/>
</dbReference>
<name>A0A4Y1WST3_9BACT</name>
<evidence type="ECO:0000313" key="1">
    <source>
        <dbReference type="EMBL" id="BBL03877.1"/>
    </source>
</evidence>
<dbReference type="GeneID" id="78341911"/>
<sequence>MSTFQERILAASGSSSGTADTDPELYRYRSASSEEYLESCNYRVWSTELPDRFLVWWMRPVGRDEAEQRSLERELRSDEESPLHIPLEIFMTAYYERYERVKGMASFLSDDRAVGSEDAAAAVEAQLAGDADYRAQAFAFIEGFVCFQQSFSRHGIARASAALLIWLNENVL</sequence>
<dbReference type="Proteomes" id="UP000318946">
    <property type="component" value="Chromosome"/>
</dbReference>